<keyword evidence="1" id="KW-0472">Membrane</keyword>
<evidence type="ECO:0000256" key="1">
    <source>
        <dbReference type="SAM" id="Phobius"/>
    </source>
</evidence>
<protein>
    <submittedName>
        <fullName evidence="2">Uncharacterized protein</fullName>
    </submittedName>
</protein>
<proteinExistence type="predicted"/>
<keyword evidence="1" id="KW-1133">Transmembrane helix</keyword>
<dbReference type="AlphaFoldDB" id="A0A6J5KAY3"/>
<organism evidence="2 3">
    <name type="scientific">Paraburkholderia phenoliruptrix</name>
    <dbReference type="NCBI Taxonomy" id="252970"/>
    <lineage>
        <taxon>Bacteria</taxon>
        <taxon>Pseudomonadati</taxon>
        <taxon>Pseudomonadota</taxon>
        <taxon>Betaproteobacteria</taxon>
        <taxon>Burkholderiales</taxon>
        <taxon>Burkholderiaceae</taxon>
        <taxon>Paraburkholderia</taxon>
    </lineage>
</organism>
<accession>A0A6J5KAY3</accession>
<evidence type="ECO:0000313" key="3">
    <source>
        <dbReference type="Proteomes" id="UP000494102"/>
    </source>
</evidence>
<reference evidence="2 3" key="1">
    <citation type="submission" date="2020-04" db="EMBL/GenBank/DDBJ databases">
        <authorList>
            <person name="De Canck E."/>
        </authorList>
    </citation>
    <scope>NUCLEOTIDE SEQUENCE [LARGE SCALE GENOMIC DNA]</scope>
    <source>
        <strain evidence="2 3">LMG 9964</strain>
    </source>
</reference>
<evidence type="ECO:0000313" key="2">
    <source>
        <dbReference type="EMBL" id="CAB4050422.1"/>
    </source>
</evidence>
<gene>
    <name evidence="2" type="ORF">LMG9964_04088</name>
</gene>
<name>A0A6J5KAY3_9BURK</name>
<sequence length="165" mass="18034">MLAWGSSFDGPAVRISREYWRWVAPVAVPVLVLIAWRLQRALIGSSYKPRGATKEHVVGLAESWVTGTIAAAILVALAAGAFANVMNQVIGVAYVATYDVAAKYVQRGKHTCYALTLRKAGDPRDEFQVCVAQAEQDQTAIGDVLEVSGRRSRFVNQLLAYTRTH</sequence>
<dbReference type="EMBL" id="CADILN010000005">
    <property type="protein sequence ID" value="CAB4050422.1"/>
    <property type="molecule type" value="Genomic_DNA"/>
</dbReference>
<keyword evidence="1" id="KW-0812">Transmembrane</keyword>
<feature type="transmembrane region" description="Helical" evidence="1">
    <location>
        <begin position="59"/>
        <end position="83"/>
    </location>
</feature>
<dbReference type="Proteomes" id="UP000494102">
    <property type="component" value="Unassembled WGS sequence"/>
</dbReference>
<feature type="transmembrane region" description="Helical" evidence="1">
    <location>
        <begin position="20"/>
        <end position="38"/>
    </location>
</feature>